<protein>
    <submittedName>
        <fullName evidence="1">Uncharacterized protein</fullName>
    </submittedName>
</protein>
<dbReference type="AlphaFoldDB" id="A0AAD6RUI8"/>
<evidence type="ECO:0000313" key="1">
    <source>
        <dbReference type="EMBL" id="KAJ7015418.1"/>
    </source>
</evidence>
<evidence type="ECO:0000313" key="2">
    <source>
        <dbReference type="Proteomes" id="UP001164929"/>
    </source>
</evidence>
<reference evidence="1 2" key="1">
    <citation type="journal article" date="2023" name="Mol. Ecol. Resour.">
        <title>Chromosome-level genome assembly of a triploid poplar Populus alba 'Berolinensis'.</title>
        <authorList>
            <person name="Chen S."/>
            <person name="Yu Y."/>
            <person name="Wang X."/>
            <person name="Wang S."/>
            <person name="Zhang T."/>
            <person name="Zhou Y."/>
            <person name="He R."/>
            <person name="Meng N."/>
            <person name="Wang Y."/>
            <person name="Liu W."/>
            <person name="Liu Z."/>
            <person name="Liu J."/>
            <person name="Guo Q."/>
            <person name="Huang H."/>
            <person name="Sederoff R.R."/>
            <person name="Wang G."/>
            <person name="Qu G."/>
            <person name="Chen S."/>
        </authorList>
    </citation>
    <scope>NUCLEOTIDE SEQUENCE [LARGE SCALE GENOMIC DNA]</scope>
    <source>
        <strain evidence="1">SC-2020</strain>
    </source>
</reference>
<accession>A0AAD6RUI8</accession>
<name>A0AAD6RUI8_9ROSI</name>
<dbReference type="EMBL" id="JAQIZT010000001">
    <property type="protein sequence ID" value="KAJ7015418.1"/>
    <property type="molecule type" value="Genomic_DNA"/>
</dbReference>
<comment type="caution">
    <text evidence="1">The sequence shown here is derived from an EMBL/GenBank/DDBJ whole genome shotgun (WGS) entry which is preliminary data.</text>
</comment>
<sequence>MECRKTTPLGTLRGQIATATVSRVLLW</sequence>
<proteinExistence type="predicted"/>
<keyword evidence="2" id="KW-1185">Reference proteome</keyword>
<organism evidence="1 2">
    <name type="scientific">Populus alba x Populus x berolinensis</name>
    <dbReference type="NCBI Taxonomy" id="444605"/>
    <lineage>
        <taxon>Eukaryota</taxon>
        <taxon>Viridiplantae</taxon>
        <taxon>Streptophyta</taxon>
        <taxon>Embryophyta</taxon>
        <taxon>Tracheophyta</taxon>
        <taxon>Spermatophyta</taxon>
        <taxon>Magnoliopsida</taxon>
        <taxon>eudicotyledons</taxon>
        <taxon>Gunneridae</taxon>
        <taxon>Pentapetalae</taxon>
        <taxon>rosids</taxon>
        <taxon>fabids</taxon>
        <taxon>Malpighiales</taxon>
        <taxon>Salicaceae</taxon>
        <taxon>Saliceae</taxon>
        <taxon>Populus</taxon>
    </lineage>
</organism>
<gene>
    <name evidence="1" type="ORF">NC653_004656</name>
</gene>
<dbReference type="Proteomes" id="UP001164929">
    <property type="component" value="Chromosome 1"/>
</dbReference>